<dbReference type="Pfam" id="PF00356">
    <property type="entry name" value="LacI"/>
    <property type="match status" value="1"/>
</dbReference>
<dbReference type="SUPFAM" id="SSF47413">
    <property type="entry name" value="lambda repressor-like DNA-binding domains"/>
    <property type="match status" value="1"/>
</dbReference>
<evidence type="ECO:0000256" key="2">
    <source>
        <dbReference type="ARBA" id="ARBA00023125"/>
    </source>
</evidence>
<keyword evidence="2" id="KW-0238">DNA-binding</keyword>
<dbReference type="PANTHER" id="PTHR30146">
    <property type="entry name" value="LACI-RELATED TRANSCRIPTIONAL REPRESSOR"/>
    <property type="match status" value="1"/>
</dbReference>
<accession>A0ABT2GDL1</accession>
<evidence type="ECO:0000256" key="1">
    <source>
        <dbReference type="ARBA" id="ARBA00023015"/>
    </source>
</evidence>
<keyword evidence="1" id="KW-0805">Transcription regulation</keyword>
<dbReference type="Pfam" id="PF13377">
    <property type="entry name" value="Peripla_BP_3"/>
    <property type="match status" value="1"/>
</dbReference>
<dbReference type="InterPro" id="IPR010982">
    <property type="entry name" value="Lambda_DNA-bd_dom_sf"/>
</dbReference>
<keyword evidence="3" id="KW-0804">Transcription</keyword>
<dbReference type="Gene3D" id="1.10.260.40">
    <property type="entry name" value="lambda repressor-like DNA-binding domains"/>
    <property type="match status" value="1"/>
</dbReference>
<dbReference type="InterPro" id="IPR046335">
    <property type="entry name" value="LacI/GalR-like_sensor"/>
</dbReference>
<dbReference type="EMBL" id="JANTEZ010000002">
    <property type="protein sequence ID" value="MCS5714309.1"/>
    <property type="molecule type" value="Genomic_DNA"/>
</dbReference>
<evidence type="ECO:0000259" key="4">
    <source>
        <dbReference type="PROSITE" id="PS50932"/>
    </source>
</evidence>
<organism evidence="5 6">
    <name type="scientific">Herbiconiux gentiana</name>
    <dbReference type="NCBI Taxonomy" id="2970912"/>
    <lineage>
        <taxon>Bacteria</taxon>
        <taxon>Bacillati</taxon>
        <taxon>Actinomycetota</taxon>
        <taxon>Actinomycetes</taxon>
        <taxon>Micrococcales</taxon>
        <taxon>Microbacteriaceae</taxon>
        <taxon>Herbiconiux</taxon>
    </lineage>
</organism>
<dbReference type="PROSITE" id="PS50932">
    <property type="entry name" value="HTH_LACI_2"/>
    <property type="match status" value="1"/>
</dbReference>
<dbReference type="SUPFAM" id="SSF53822">
    <property type="entry name" value="Periplasmic binding protein-like I"/>
    <property type="match status" value="1"/>
</dbReference>
<dbReference type="InterPro" id="IPR028082">
    <property type="entry name" value="Peripla_BP_I"/>
</dbReference>
<feature type="domain" description="HTH lacI-type" evidence="4">
    <location>
        <begin position="5"/>
        <end position="59"/>
    </location>
</feature>
<comment type="caution">
    <text evidence="5">The sequence shown here is derived from an EMBL/GenBank/DDBJ whole genome shotgun (WGS) entry which is preliminary data.</text>
</comment>
<evidence type="ECO:0000313" key="6">
    <source>
        <dbReference type="Proteomes" id="UP001165580"/>
    </source>
</evidence>
<dbReference type="RefSeq" id="WP_259485826.1">
    <property type="nucleotide sequence ID" value="NZ_JANTEZ010000002.1"/>
</dbReference>
<protein>
    <submittedName>
        <fullName evidence="5">LacI family transcriptional regulator</fullName>
    </submittedName>
</protein>
<dbReference type="Proteomes" id="UP001165580">
    <property type="component" value="Unassembled WGS sequence"/>
</dbReference>
<gene>
    <name evidence="5" type="ORF">NVV95_07040</name>
</gene>
<evidence type="ECO:0000313" key="5">
    <source>
        <dbReference type="EMBL" id="MCS5714309.1"/>
    </source>
</evidence>
<evidence type="ECO:0000256" key="3">
    <source>
        <dbReference type="ARBA" id="ARBA00023163"/>
    </source>
</evidence>
<name>A0ABT2GDL1_9MICO</name>
<reference evidence="5" key="1">
    <citation type="submission" date="2022-08" db="EMBL/GenBank/DDBJ databases">
        <authorList>
            <person name="Deng Y."/>
            <person name="Han X.-F."/>
            <person name="Zhang Y.-Q."/>
        </authorList>
    </citation>
    <scope>NUCLEOTIDE SEQUENCE</scope>
    <source>
        <strain evidence="5">CPCC 205716</strain>
    </source>
</reference>
<proteinExistence type="predicted"/>
<dbReference type="CDD" id="cd01392">
    <property type="entry name" value="HTH_LacI"/>
    <property type="match status" value="1"/>
</dbReference>
<dbReference type="Gene3D" id="3.40.50.2300">
    <property type="match status" value="2"/>
</dbReference>
<dbReference type="InterPro" id="IPR000843">
    <property type="entry name" value="HTH_LacI"/>
</dbReference>
<keyword evidence="6" id="KW-1185">Reference proteome</keyword>
<sequence length="354" mass="37347">MGRKTTITDVARAAGVSKGLVSFALNDRPGVSPDTRDRILDVARELDYRPSLSARSLSTRTSYALGLVIARDPEILGADPFFPSFIAGVERVLSAEGRALVLSVVGDDAHEQTVYRTFASDARVDGMFLTDLRHDDPRIPLLQSLGMPAVTLGDPDARHAARASADDAGRTAHPYPSVVLDDTAGVVELAHHLAGLGHRRIAHVIGPRRMMHATRRDAAFAGALAEAGCPAPIVVETDFTAAEGAAATGRLLDLAEPPTAIVFGNDPMAIAGIGIAHERGLQVPRELSVAGFDDSELARYVFPSVTSVRSDPLVWGEQAARTLLQLIATGASDDVELPPARLVTRASTGPAPTP</sequence>
<dbReference type="PANTHER" id="PTHR30146:SF155">
    <property type="entry name" value="ALANINE RACEMASE"/>
    <property type="match status" value="1"/>
</dbReference>
<dbReference type="SMART" id="SM00354">
    <property type="entry name" value="HTH_LACI"/>
    <property type="match status" value="1"/>
</dbReference>